<dbReference type="SUPFAM" id="SSF46689">
    <property type="entry name" value="Homeodomain-like"/>
    <property type="match status" value="1"/>
</dbReference>
<dbReference type="GO" id="GO:0097367">
    <property type="term" value="F:carbohydrate derivative binding"/>
    <property type="evidence" value="ECO:0007669"/>
    <property type="project" value="InterPro"/>
</dbReference>
<dbReference type="GO" id="GO:0003700">
    <property type="term" value="F:DNA-binding transcription factor activity"/>
    <property type="evidence" value="ECO:0007669"/>
    <property type="project" value="InterPro"/>
</dbReference>
<dbReference type="AlphaFoldDB" id="A0A1S8JEN8"/>
<dbReference type="EMBL" id="MVGJ01000060">
    <property type="protein sequence ID" value="OOL82181.1"/>
    <property type="molecule type" value="Genomic_DNA"/>
</dbReference>
<dbReference type="Pfam" id="PF01418">
    <property type="entry name" value="HTH_6"/>
    <property type="match status" value="1"/>
</dbReference>
<dbReference type="GO" id="GO:0003677">
    <property type="term" value="F:DNA binding"/>
    <property type="evidence" value="ECO:0007669"/>
    <property type="project" value="UniProtKB-KW"/>
</dbReference>
<evidence type="ECO:0000256" key="1">
    <source>
        <dbReference type="ARBA" id="ARBA00023015"/>
    </source>
</evidence>
<proteinExistence type="predicted"/>
<keyword evidence="2" id="KW-0238">DNA-binding</keyword>
<reference evidence="4 5" key="1">
    <citation type="submission" date="2017-02" db="EMBL/GenBank/DDBJ databases">
        <title>Clonality and virulence of isolates of VRE in Hematopoietic Stem Cell Transplanted (HSCT) patients.</title>
        <authorList>
            <person name="Marchi A.P."/>
            <person name="Martins R.C."/>
            <person name="Marie S.K."/>
            <person name="Levin A.S."/>
            <person name="Costa S.F."/>
        </authorList>
    </citation>
    <scope>NUCLEOTIDE SEQUENCE [LARGE SCALE GENOMIC DNA]</scope>
    <source>
        <strain evidence="4 5">LIM1759</strain>
    </source>
</reference>
<protein>
    <submittedName>
        <fullName evidence="4">MurR/RpiR family transcriptional regulator</fullName>
    </submittedName>
</protein>
<dbReference type="InterPro" id="IPR047640">
    <property type="entry name" value="RpiR-like"/>
</dbReference>
<dbReference type="CDD" id="cd05013">
    <property type="entry name" value="SIS_RpiR"/>
    <property type="match status" value="1"/>
</dbReference>
<dbReference type="PANTHER" id="PTHR30514:SF10">
    <property type="entry name" value="MURR_RPIR FAMILY TRANSCRIPTIONAL REGULATOR"/>
    <property type="match status" value="1"/>
</dbReference>
<dbReference type="InterPro" id="IPR036388">
    <property type="entry name" value="WH-like_DNA-bd_sf"/>
</dbReference>
<comment type="caution">
    <text evidence="4">The sequence shown here is derived from an EMBL/GenBank/DDBJ whole genome shotgun (WGS) entry which is preliminary data.</text>
</comment>
<dbReference type="PROSITE" id="PS51464">
    <property type="entry name" value="SIS"/>
    <property type="match status" value="1"/>
</dbReference>
<dbReference type="Gene3D" id="1.10.10.10">
    <property type="entry name" value="Winged helix-like DNA-binding domain superfamily/Winged helix DNA-binding domain"/>
    <property type="match status" value="1"/>
</dbReference>
<evidence type="ECO:0000313" key="4">
    <source>
        <dbReference type="EMBL" id="OOL82181.1"/>
    </source>
</evidence>
<sequence>MEELMSVISRIESMMEDYSSAEKKLANYIIGNIEKVPTMTANELAEASGLSAPTVVRFSKKIGFQSLTDFKITISTELQTGIDEGFSDIEANESFYSIKNKLGNNAQVAIKETVDILEEETIQKVVECLESAETVFLYGVGASSLVVEDILQKWSRVGKPIIFEKDIHVLLPQLVSNEKKKVLWLVSNSGRSADVVALAELAKSMNIEIIALTQFGNNPLSKIADVLVQTSRPKEITNRSAATNSLLAQFATIDIIFYFYMAKNEKLSEKVKKTREAIQEYFMDSK</sequence>
<dbReference type="PANTHER" id="PTHR30514">
    <property type="entry name" value="GLUCOKINASE"/>
    <property type="match status" value="1"/>
</dbReference>
<organism evidence="4 5">
    <name type="scientific">Enterococcus faecium</name>
    <name type="common">Streptococcus faecium</name>
    <dbReference type="NCBI Taxonomy" id="1352"/>
    <lineage>
        <taxon>Bacteria</taxon>
        <taxon>Bacillati</taxon>
        <taxon>Bacillota</taxon>
        <taxon>Bacilli</taxon>
        <taxon>Lactobacillales</taxon>
        <taxon>Enterococcaceae</taxon>
        <taxon>Enterococcus</taxon>
    </lineage>
</organism>
<dbReference type="InterPro" id="IPR046348">
    <property type="entry name" value="SIS_dom_sf"/>
</dbReference>
<keyword evidence="1" id="KW-0805">Transcription regulation</keyword>
<dbReference type="PROSITE" id="PS51071">
    <property type="entry name" value="HTH_RPIR"/>
    <property type="match status" value="1"/>
</dbReference>
<name>A0A1S8JEN8_ENTFC</name>
<dbReference type="Proteomes" id="UP000191171">
    <property type="component" value="Unassembled WGS sequence"/>
</dbReference>
<accession>A0A1S8JEN8</accession>
<evidence type="ECO:0000256" key="2">
    <source>
        <dbReference type="ARBA" id="ARBA00023125"/>
    </source>
</evidence>
<dbReference type="SUPFAM" id="SSF53697">
    <property type="entry name" value="SIS domain"/>
    <property type="match status" value="1"/>
</dbReference>
<dbReference type="Pfam" id="PF01380">
    <property type="entry name" value="SIS"/>
    <property type="match status" value="1"/>
</dbReference>
<evidence type="ECO:0000256" key="3">
    <source>
        <dbReference type="ARBA" id="ARBA00023163"/>
    </source>
</evidence>
<gene>
    <name evidence="4" type="ORF">B1P95_10685</name>
</gene>
<dbReference type="InterPro" id="IPR000281">
    <property type="entry name" value="HTH_RpiR"/>
</dbReference>
<dbReference type="InterPro" id="IPR001347">
    <property type="entry name" value="SIS_dom"/>
</dbReference>
<dbReference type="InterPro" id="IPR009057">
    <property type="entry name" value="Homeodomain-like_sf"/>
</dbReference>
<dbReference type="Gene3D" id="3.40.50.10490">
    <property type="entry name" value="Glucose-6-phosphate isomerase like protein, domain 1"/>
    <property type="match status" value="1"/>
</dbReference>
<keyword evidence="3" id="KW-0804">Transcription</keyword>
<dbReference type="GO" id="GO:1901135">
    <property type="term" value="P:carbohydrate derivative metabolic process"/>
    <property type="evidence" value="ECO:0007669"/>
    <property type="project" value="InterPro"/>
</dbReference>
<dbReference type="InterPro" id="IPR035472">
    <property type="entry name" value="RpiR-like_SIS"/>
</dbReference>
<evidence type="ECO:0000313" key="5">
    <source>
        <dbReference type="Proteomes" id="UP000191171"/>
    </source>
</evidence>